<accession>A0A0X8JKC3</accession>
<dbReference type="PANTHER" id="PTHR36503">
    <property type="entry name" value="BLR2520 PROTEIN"/>
    <property type="match status" value="1"/>
</dbReference>
<protein>
    <submittedName>
        <fullName evidence="2">Glyoxalase</fullName>
    </submittedName>
</protein>
<dbReference type="CDD" id="cd07251">
    <property type="entry name" value="VOC_like"/>
    <property type="match status" value="1"/>
</dbReference>
<evidence type="ECO:0000313" key="2">
    <source>
        <dbReference type="EMBL" id="AMD89968.1"/>
    </source>
</evidence>
<dbReference type="EMBL" id="CP014229">
    <property type="protein sequence ID" value="AMD89968.1"/>
    <property type="molecule type" value="Genomic_DNA"/>
</dbReference>
<organism evidence="2 3">
    <name type="scientific">Desulfovibrio fairfieldensis</name>
    <dbReference type="NCBI Taxonomy" id="44742"/>
    <lineage>
        <taxon>Bacteria</taxon>
        <taxon>Pseudomonadati</taxon>
        <taxon>Thermodesulfobacteriota</taxon>
        <taxon>Desulfovibrionia</taxon>
        <taxon>Desulfovibrionales</taxon>
        <taxon>Desulfovibrionaceae</taxon>
        <taxon>Desulfovibrio</taxon>
    </lineage>
</organism>
<dbReference type="InterPro" id="IPR037523">
    <property type="entry name" value="VOC_core"/>
</dbReference>
<sequence length="147" mass="16801">MNRINLICLGVRDIKKSLAFYKNIGFKTYEKADQPVVVFFDNQGSKLELYPLEELARDIDAENPPPLSQGGFAGMTLACNMKSREEVDVFMKMVQEHGGVIAKQPRDVFWGGYSGYFRDPDGYYWEVAYGPDWKFDAHGMLRIEDAD</sequence>
<dbReference type="KEGG" id="dfi:AXF13_07455"/>
<dbReference type="Pfam" id="PF00903">
    <property type="entry name" value="Glyoxalase"/>
    <property type="match status" value="1"/>
</dbReference>
<reference evidence="3" key="1">
    <citation type="submission" date="2016-02" db="EMBL/GenBank/DDBJ databases">
        <authorList>
            <person name="Holder M.E."/>
            <person name="Ajami N.J."/>
            <person name="Petrosino J.F."/>
        </authorList>
    </citation>
    <scope>NUCLEOTIDE SEQUENCE [LARGE SCALE GENOMIC DNA]</scope>
    <source>
        <strain evidence="3">CCUG 45958</strain>
    </source>
</reference>
<dbReference type="RefSeq" id="WP_062252265.1">
    <property type="nucleotide sequence ID" value="NZ_CP014229.1"/>
</dbReference>
<evidence type="ECO:0000259" key="1">
    <source>
        <dbReference type="PROSITE" id="PS51819"/>
    </source>
</evidence>
<dbReference type="Gene3D" id="3.10.180.10">
    <property type="entry name" value="2,3-Dihydroxybiphenyl 1,2-Dioxygenase, domain 1"/>
    <property type="match status" value="1"/>
</dbReference>
<dbReference type="InterPro" id="IPR004360">
    <property type="entry name" value="Glyas_Fos-R_dOase_dom"/>
</dbReference>
<feature type="domain" description="VOC" evidence="1">
    <location>
        <begin position="3"/>
        <end position="130"/>
    </location>
</feature>
<dbReference type="AlphaFoldDB" id="A0A0X8JKC3"/>
<proteinExistence type="predicted"/>
<dbReference type="STRING" id="44742.AXF13_07455"/>
<evidence type="ECO:0000313" key="3">
    <source>
        <dbReference type="Proteomes" id="UP000069241"/>
    </source>
</evidence>
<dbReference type="InterPro" id="IPR029068">
    <property type="entry name" value="Glyas_Bleomycin-R_OHBP_Dase"/>
</dbReference>
<dbReference type="PANTHER" id="PTHR36503:SF1">
    <property type="entry name" value="BLR2520 PROTEIN"/>
    <property type="match status" value="1"/>
</dbReference>
<dbReference type="Proteomes" id="UP000069241">
    <property type="component" value="Chromosome"/>
</dbReference>
<dbReference type="PROSITE" id="PS51819">
    <property type="entry name" value="VOC"/>
    <property type="match status" value="1"/>
</dbReference>
<keyword evidence="3" id="KW-1185">Reference proteome</keyword>
<name>A0A0X8JKC3_9BACT</name>
<dbReference type="SUPFAM" id="SSF54593">
    <property type="entry name" value="Glyoxalase/Bleomycin resistance protein/Dihydroxybiphenyl dioxygenase"/>
    <property type="match status" value="1"/>
</dbReference>
<gene>
    <name evidence="2" type="ORF">AXF13_07455</name>
</gene>